<dbReference type="EMBL" id="FZPH01000032">
    <property type="protein sequence ID" value="SNT66074.1"/>
    <property type="molecule type" value="Genomic_DNA"/>
</dbReference>
<evidence type="ECO:0000256" key="4">
    <source>
        <dbReference type="ARBA" id="ARBA00023136"/>
    </source>
</evidence>
<dbReference type="InterPro" id="IPR043504">
    <property type="entry name" value="Peptidase_S1_PA_chymotrypsin"/>
</dbReference>
<keyword evidence="3 5" id="KW-1133">Transmembrane helix</keyword>
<dbReference type="InterPro" id="IPR047680">
    <property type="entry name" value="MarP-like"/>
</dbReference>
<dbReference type="InterPro" id="IPR009003">
    <property type="entry name" value="Peptidase_S1_PA"/>
</dbReference>
<dbReference type="GO" id="GO:0016020">
    <property type="term" value="C:membrane"/>
    <property type="evidence" value="ECO:0007669"/>
    <property type="project" value="UniProtKB-SubCell"/>
</dbReference>
<name>A0A239PHM3_9ACTN</name>
<accession>A0A239PHM3</accession>
<reference evidence="6 7" key="1">
    <citation type="submission" date="2017-06" db="EMBL/GenBank/DDBJ databases">
        <authorList>
            <person name="Kim H.J."/>
            <person name="Triplett B.A."/>
        </authorList>
    </citation>
    <scope>NUCLEOTIDE SEQUENCE [LARGE SCALE GENOMIC DNA]</scope>
    <source>
        <strain evidence="6 7">CGMCC 4.5593</strain>
    </source>
</reference>
<feature type="transmembrane region" description="Helical" evidence="5">
    <location>
        <begin position="28"/>
        <end position="48"/>
    </location>
</feature>
<dbReference type="Proteomes" id="UP000198362">
    <property type="component" value="Unassembled WGS sequence"/>
</dbReference>
<gene>
    <name evidence="6" type="ORF">SAMN05421812_1321</name>
</gene>
<evidence type="ECO:0000256" key="5">
    <source>
        <dbReference type="SAM" id="Phobius"/>
    </source>
</evidence>
<protein>
    <submittedName>
        <fullName evidence="6">Colicin V production protein</fullName>
    </submittedName>
</protein>
<evidence type="ECO:0000256" key="1">
    <source>
        <dbReference type="ARBA" id="ARBA00004141"/>
    </source>
</evidence>
<dbReference type="AlphaFoldDB" id="A0A239PHM3"/>
<feature type="transmembrane region" description="Helical" evidence="5">
    <location>
        <begin position="87"/>
        <end position="111"/>
    </location>
</feature>
<dbReference type="PRINTS" id="PR00834">
    <property type="entry name" value="PROTEASES2C"/>
</dbReference>
<comment type="subcellular location">
    <subcellularLocation>
        <location evidence="1">Membrane</location>
        <topology evidence="1">Multi-pass membrane protein</topology>
    </subcellularLocation>
</comment>
<sequence length="423" mass="44043">MSLFDGVETTDGGAESRRAGAWVAGRPYPVRVSAVDLVLVLLMVVFAVSGYRQGFVIGALSFCGFFGGALIGLQVGPLVAQRFDDGAIRVVISLVAIFGLAVLGQALTGWVGARLRHAITSHAGRRVDDAGGAVVSTLAVLIVAWLVAVPLGSSSVPWLASSVRNSALLDGVDKVLPEQAQALSESLRDTVDTRGFPDVFGGLTATRAREVAAPDPALANSQVVINSKKSVVKVLGSAQSCGRRIEGSGFVYAPQRVMTNAHVVAGTDRVSIEVDGDRESGRVVVYDPKRDLAVIYVPDLDAPVMPFARNLAKAEADAIVLGFPLDGPYNAQSARIRDVGDITGPDIYESGEVTREIYTIRALVRSGNSGGPLVTPDGTVLGVIFAAAADDRNTGFAVTADEASRVATAGIQRTKATATGECV</sequence>
<evidence type="ECO:0000313" key="6">
    <source>
        <dbReference type="EMBL" id="SNT66074.1"/>
    </source>
</evidence>
<dbReference type="InterPro" id="IPR003825">
    <property type="entry name" value="Colicin-V_CvpA"/>
</dbReference>
<dbReference type="InterPro" id="IPR001940">
    <property type="entry name" value="Peptidase_S1C"/>
</dbReference>
<dbReference type="GO" id="GO:0009403">
    <property type="term" value="P:toxin biosynthetic process"/>
    <property type="evidence" value="ECO:0007669"/>
    <property type="project" value="InterPro"/>
</dbReference>
<evidence type="ECO:0000313" key="7">
    <source>
        <dbReference type="Proteomes" id="UP000198362"/>
    </source>
</evidence>
<dbReference type="GO" id="GO:0006508">
    <property type="term" value="P:proteolysis"/>
    <property type="evidence" value="ECO:0007669"/>
    <property type="project" value="InterPro"/>
</dbReference>
<dbReference type="PANTHER" id="PTHR43019:SF23">
    <property type="entry name" value="PROTEASE DO-LIKE 5, CHLOROPLASTIC"/>
    <property type="match status" value="1"/>
</dbReference>
<dbReference type="PANTHER" id="PTHR43019">
    <property type="entry name" value="SERINE ENDOPROTEASE DEGS"/>
    <property type="match status" value="1"/>
</dbReference>
<evidence type="ECO:0000256" key="2">
    <source>
        <dbReference type="ARBA" id="ARBA00022692"/>
    </source>
</evidence>
<dbReference type="GO" id="GO:0004252">
    <property type="term" value="F:serine-type endopeptidase activity"/>
    <property type="evidence" value="ECO:0007669"/>
    <property type="project" value="InterPro"/>
</dbReference>
<feature type="transmembrane region" description="Helical" evidence="5">
    <location>
        <begin position="132"/>
        <end position="152"/>
    </location>
</feature>
<keyword evidence="4 5" id="KW-0472">Membrane</keyword>
<keyword evidence="7" id="KW-1185">Reference proteome</keyword>
<organism evidence="6 7">
    <name type="scientific">Asanoa hainanensis</name>
    <dbReference type="NCBI Taxonomy" id="560556"/>
    <lineage>
        <taxon>Bacteria</taxon>
        <taxon>Bacillati</taxon>
        <taxon>Actinomycetota</taxon>
        <taxon>Actinomycetes</taxon>
        <taxon>Micromonosporales</taxon>
        <taxon>Micromonosporaceae</taxon>
        <taxon>Asanoa</taxon>
    </lineage>
</organism>
<evidence type="ECO:0000256" key="3">
    <source>
        <dbReference type="ARBA" id="ARBA00022989"/>
    </source>
</evidence>
<dbReference type="Pfam" id="PF02674">
    <property type="entry name" value="Colicin_V"/>
    <property type="match status" value="1"/>
</dbReference>
<proteinExistence type="predicted"/>
<dbReference type="NCBIfam" id="NF033740">
    <property type="entry name" value="MarP_fam_protase"/>
    <property type="match status" value="1"/>
</dbReference>
<dbReference type="SUPFAM" id="SSF50494">
    <property type="entry name" value="Trypsin-like serine proteases"/>
    <property type="match status" value="1"/>
</dbReference>
<dbReference type="Gene3D" id="2.40.10.10">
    <property type="entry name" value="Trypsin-like serine proteases"/>
    <property type="match status" value="2"/>
</dbReference>
<dbReference type="Pfam" id="PF13365">
    <property type="entry name" value="Trypsin_2"/>
    <property type="match status" value="1"/>
</dbReference>
<keyword evidence="2 5" id="KW-0812">Transmembrane</keyword>
<feature type="transmembrane region" description="Helical" evidence="5">
    <location>
        <begin position="55"/>
        <end position="75"/>
    </location>
</feature>